<dbReference type="InterPro" id="IPR017453">
    <property type="entry name" value="GCV_H_sub"/>
</dbReference>
<dbReference type="InterPro" id="IPR033753">
    <property type="entry name" value="GCV_H/Fam206"/>
</dbReference>
<keyword evidence="4" id="KW-0496">Mitochondrion</keyword>
<dbReference type="CDD" id="cd06848">
    <property type="entry name" value="GCS_H"/>
    <property type="match status" value="1"/>
</dbReference>
<dbReference type="Gene3D" id="2.40.50.100">
    <property type="match status" value="1"/>
</dbReference>
<dbReference type="GO" id="GO:0009249">
    <property type="term" value="P:protein lipoylation"/>
    <property type="evidence" value="ECO:0007669"/>
    <property type="project" value="TreeGrafter"/>
</dbReference>
<dbReference type="PANTHER" id="PTHR11715:SF3">
    <property type="entry name" value="GLYCINE CLEAVAGE SYSTEM H PROTEIN-RELATED"/>
    <property type="match status" value="1"/>
</dbReference>
<comment type="caution">
    <text evidence="6">The sequence shown here is derived from an EMBL/GenBank/DDBJ whole genome shotgun (WGS) entry which is preliminary data.</text>
</comment>
<name>A0AAV0AVR9_PHAPC</name>
<dbReference type="HAMAP" id="MF_00272">
    <property type="entry name" value="GcvH"/>
    <property type="match status" value="1"/>
</dbReference>
<comment type="cofactor">
    <cofactor evidence="4">
        <name>(R)-lipoate</name>
        <dbReference type="ChEBI" id="CHEBI:83088"/>
    </cofactor>
    <text evidence="4">Binds 1 lipoyl cofactor covalently.</text>
</comment>
<dbReference type="PROSITE" id="PS50968">
    <property type="entry name" value="BIOTINYL_LIPOYL"/>
    <property type="match status" value="1"/>
</dbReference>
<dbReference type="EMBL" id="CALTRL010001281">
    <property type="protein sequence ID" value="CAH7671886.1"/>
    <property type="molecule type" value="Genomic_DNA"/>
</dbReference>
<dbReference type="SUPFAM" id="SSF51230">
    <property type="entry name" value="Single hybrid motif"/>
    <property type="match status" value="1"/>
</dbReference>
<accession>A0AAV0AVR9</accession>
<evidence type="ECO:0000256" key="4">
    <source>
        <dbReference type="RuleBase" id="RU364055"/>
    </source>
</evidence>
<evidence type="ECO:0000313" key="6">
    <source>
        <dbReference type="EMBL" id="CAH7671886.1"/>
    </source>
</evidence>
<comment type="subcellular location">
    <subcellularLocation>
        <location evidence="4">Mitochondrion</location>
    </subcellularLocation>
</comment>
<evidence type="ECO:0000313" key="7">
    <source>
        <dbReference type="Proteomes" id="UP001153365"/>
    </source>
</evidence>
<feature type="domain" description="Lipoyl-binding" evidence="5">
    <location>
        <begin position="62"/>
        <end position="144"/>
    </location>
</feature>
<dbReference type="InterPro" id="IPR002930">
    <property type="entry name" value="GCV_H"/>
</dbReference>
<reference evidence="6" key="1">
    <citation type="submission" date="2022-06" db="EMBL/GenBank/DDBJ databases">
        <authorList>
            <consortium name="SYNGENTA / RWTH Aachen University"/>
        </authorList>
    </citation>
    <scope>NUCLEOTIDE SEQUENCE</scope>
</reference>
<evidence type="ECO:0000256" key="1">
    <source>
        <dbReference type="ARBA" id="ARBA00009249"/>
    </source>
</evidence>
<dbReference type="AlphaFoldDB" id="A0AAV0AVR9"/>
<dbReference type="GO" id="GO:0019464">
    <property type="term" value="P:glycine decarboxylation via glycine cleavage system"/>
    <property type="evidence" value="ECO:0007669"/>
    <property type="project" value="UniProtKB-UniRule"/>
</dbReference>
<gene>
    <name evidence="6" type="ORF">PPACK8108_LOCUS6724</name>
</gene>
<comment type="function">
    <text evidence="4">The H protein shuttles the methylamine group of glycine from the P protein to the T protein.</text>
</comment>
<dbReference type="GO" id="GO:0005960">
    <property type="term" value="C:glycine cleavage complex"/>
    <property type="evidence" value="ECO:0007669"/>
    <property type="project" value="UniProtKB-UniRule"/>
</dbReference>
<dbReference type="Proteomes" id="UP001153365">
    <property type="component" value="Unassembled WGS sequence"/>
</dbReference>
<dbReference type="NCBIfam" id="TIGR00527">
    <property type="entry name" value="gcvH"/>
    <property type="match status" value="1"/>
</dbReference>
<keyword evidence="2 3" id="KW-0450">Lipoyl</keyword>
<dbReference type="GO" id="GO:0005739">
    <property type="term" value="C:mitochondrion"/>
    <property type="evidence" value="ECO:0007669"/>
    <property type="project" value="UniProtKB-SubCell"/>
</dbReference>
<dbReference type="InterPro" id="IPR000089">
    <property type="entry name" value="Biotin_lipoyl"/>
</dbReference>
<evidence type="ECO:0000256" key="3">
    <source>
        <dbReference type="PIRSR" id="PIRSR617453-50"/>
    </source>
</evidence>
<keyword evidence="4" id="KW-0809">Transit peptide</keyword>
<feature type="modified residue" description="N6-lipoyllysine" evidence="3">
    <location>
        <position position="103"/>
    </location>
</feature>
<sequence>MISNLIRSPATIKNLKSSIVYLKNPYNLAPKPTAIFNQQRFISIKRYTKEHEWVKYDDENQIGTIGITDYAQKSLGDVVFVELPEESAAIATGDQIGAVESVKAASDIFAPVAGTITEVNSKLSDQANLLNKSPEDEGWIAKIKLSFPQEVENLLSEEAYKAHCEGEDH</sequence>
<evidence type="ECO:0000256" key="2">
    <source>
        <dbReference type="ARBA" id="ARBA00022823"/>
    </source>
</evidence>
<comment type="subunit">
    <text evidence="4">The glycine cleavage system is composed of four proteins: P, T, L and H.</text>
</comment>
<dbReference type="Pfam" id="PF01597">
    <property type="entry name" value="GCV_H"/>
    <property type="match status" value="1"/>
</dbReference>
<proteinExistence type="inferred from homology"/>
<dbReference type="InterPro" id="IPR011053">
    <property type="entry name" value="Single_hybrid_motif"/>
</dbReference>
<evidence type="ECO:0000259" key="5">
    <source>
        <dbReference type="PROSITE" id="PS50968"/>
    </source>
</evidence>
<protein>
    <recommendedName>
        <fullName evidence="4">Glycine cleavage system H protein</fullName>
    </recommendedName>
</protein>
<dbReference type="PANTHER" id="PTHR11715">
    <property type="entry name" value="GLYCINE CLEAVAGE SYSTEM H PROTEIN"/>
    <property type="match status" value="1"/>
</dbReference>
<comment type="similarity">
    <text evidence="1 4">Belongs to the GcvH family.</text>
</comment>
<organism evidence="6 7">
    <name type="scientific">Phakopsora pachyrhizi</name>
    <name type="common">Asian soybean rust disease fungus</name>
    <dbReference type="NCBI Taxonomy" id="170000"/>
    <lineage>
        <taxon>Eukaryota</taxon>
        <taxon>Fungi</taxon>
        <taxon>Dikarya</taxon>
        <taxon>Basidiomycota</taxon>
        <taxon>Pucciniomycotina</taxon>
        <taxon>Pucciniomycetes</taxon>
        <taxon>Pucciniales</taxon>
        <taxon>Phakopsoraceae</taxon>
        <taxon>Phakopsora</taxon>
    </lineage>
</organism>
<keyword evidence="7" id="KW-1185">Reference proteome</keyword>
<dbReference type="NCBIfam" id="NF002270">
    <property type="entry name" value="PRK01202.1"/>
    <property type="match status" value="1"/>
</dbReference>